<organism evidence="1 2">
    <name type="scientific">Atta colombica</name>
    <dbReference type="NCBI Taxonomy" id="520822"/>
    <lineage>
        <taxon>Eukaryota</taxon>
        <taxon>Metazoa</taxon>
        <taxon>Ecdysozoa</taxon>
        <taxon>Arthropoda</taxon>
        <taxon>Hexapoda</taxon>
        <taxon>Insecta</taxon>
        <taxon>Pterygota</taxon>
        <taxon>Neoptera</taxon>
        <taxon>Endopterygota</taxon>
        <taxon>Hymenoptera</taxon>
        <taxon>Apocrita</taxon>
        <taxon>Aculeata</taxon>
        <taxon>Formicoidea</taxon>
        <taxon>Formicidae</taxon>
        <taxon>Myrmicinae</taxon>
        <taxon>Atta</taxon>
    </lineage>
</organism>
<gene>
    <name evidence="1" type="ORF">ALC53_05997</name>
</gene>
<dbReference type="EMBL" id="KQ976488">
    <property type="protein sequence ID" value="KYM83597.1"/>
    <property type="molecule type" value="Genomic_DNA"/>
</dbReference>
<proteinExistence type="predicted"/>
<reference evidence="1 2" key="1">
    <citation type="submission" date="2015-09" db="EMBL/GenBank/DDBJ databases">
        <title>Atta colombica WGS genome.</title>
        <authorList>
            <person name="Nygaard S."/>
            <person name="Hu H."/>
            <person name="Boomsma J."/>
            <person name="Zhang G."/>
        </authorList>
    </citation>
    <scope>NUCLEOTIDE SEQUENCE [LARGE SCALE GENOMIC DNA]</scope>
    <source>
        <strain evidence="1">Treedump-2</strain>
        <tissue evidence="1">Whole body</tissue>
    </source>
</reference>
<dbReference type="Proteomes" id="UP000078540">
    <property type="component" value="Unassembled WGS sequence"/>
</dbReference>
<sequence length="89" mass="9652">MAETAKKDSSTRLTVTEVFKIKGRCQLGGKKRIARLDDPFFFDADGRLLVTCVRALSDPNARGLIAANTGPPYLSLSSPLPSGIVMHFD</sequence>
<keyword evidence="2" id="KW-1185">Reference proteome</keyword>
<evidence type="ECO:0000313" key="1">
    <source>
        <dbReference type="EMBL" id="KYM83597.1"/>
    </source>
</evidence>
<dbReference type="AlphaFoldDB" id="A0A195BG77"/>
<evidence type="ECO:0000313" key="2">
    <source>
        <dbReference type="Proteomes" id="UP000078540"/>
    </source>
</evidence>
<accession>A0A195BG77</accession>
<name>A0A195BG77_9HYME</name>
<protein>
    <submittedName>
        <fullName evidence="1">Uncharacterized protein</fullName>
    </submittedName>
</protein>